<protein>
    <recommendedName>
        <fullName evidence="3">SRPBCC family protein</fullName>
    </recommendedName>
</protein>
<dbReference type="AlphaFoldDB" id="A0A4R1M5Z3"/>
<dbReference type="Proteomes" id="UP000294616">
    <property type="component" value="Unassembled WGS sequence"/>
</dbReference>
<dbReference type="OrthoDB" id="1011799at2"/>
<organism evidence="1 2">
    <name type="scientific">Albibacterium bauzanense</name>
    <dbReference type="NCBI Taxonomy" id="653929"/>
    <lineage>
        <taxon>Bacteria</taxon>
        <taxon>Pseudomonadati</taxon>
        <taxon>Bacteroidota</taxon>
        <taxon>Sphingobacteriia</taxon>
        <taxon>Sphingobacteriales</taxon>
        <taxon>Sphingobacteriaceae</taxon>
        <taxon>Albibacterium</taxon>
    </lineage>
</organism>
<dbReference type="EMBL" id="SMGO01000001">
    <property type="protein sequence ID" value="TCK85163.1"/>
    <property type="molecule type" value="Genomic_DNA"/>
</dbReference>
<evidence type="ECO:0000313" key="2">
    <source>
        <dbReference type="Proteomes" id="UP000294616"/>
    </source>
</evidence>
<gene>
    <name evidence="1" type="ORF">C8N28_0463</name>
</gene>
<comment type="caution">
    <text evidence="1">The sequence shown here is derived from an EMBL/GenBank/DDBJ whole genome shotgun (WGS) entry which is preliminary data.</text>
</comment>
<dbReference type="InterPro" id="IPR023393">
    <property type="entry name" value="START-like_dom_sf"/>
</dbReference>
<dbReference type="SUPFAM" id="SSF55961">
    <property type="entry name" value="Bet v1-like"/>
    <property type="match status" value="1"/>
</dbReference>
<evidence type="ECO:0008006" key="3">
    <source>
        <dbReference type="Google" id="ProtNLM"/>
    </source>
</evidence>
<dbReference type="Gene3D" id="3.30.530.20">
    <property type="match status" value="1"/>
</dbReference>
<name>A0A4R1M5Z3_9SPHI</name>
<proteinExistence type="predicted"/>
<dbReference type="RefSeq" id="WP_132221136.1">
    <property type="nucleotide sequence ID" value="NZ_SMGO01000001.1"/>
</dbReference>
<evidence type="ECO:0000313" key="1">
    <source>
        <dbReference type="EMBL" id="TCK85163.1"/>
    </source>
</evidence>
<accession>A0A4R1M5Z3</accession>
<reference evidence="1 2" key="1">
    <citation type="submission" date="2019-03" db="EMBL/GenBank/DDBJ databases">
        <title>Genomic Encyclopedia of Archaeal and Bacterial Type Strains, Phase II (KMG-II): from individual species to whole genera.</title>
        <authorList>
            <person name="Goeker M."/>
        </authorList>
    </citation>
    <scope>NUCLEOTIDE SEQUENCE [LARGE SCALE GENOMIC DNA]</scope>
    <source>
        <strain evidence="1 2">DSM 22554</strain>
    </source>
</reference>
<keyword evidence="2" id="KW-1185">Reference proteome</keyword>
<sequence>MTSFESKTTLSKPIEEVYAFLEDCNNHEQLQPDNVYDWSSTRDEATFTIKNMSKLALKVKERKENSEIRIVPASETPFDISLNWLLDQKDGKTEVKLELNAELNMMMKMMASGPLQKLIDFQIKRLTDIFS</sequence>